<reference evidence="2" key="1">
    <citation type="submission" date="2021-03" db="EMBL/GenBank/DDBJ databases">
        <title>Draft genome sequence of rust myrtle Austropuccinia psidii MF-1, a brazilian biotype.</title>
        <authorList>
            <person name="Quecine M.C."/>
            <person name="Pachon D.M.R."/>
            <person name="Bonatelli M.L."/>
            <person name="Correr F.H."/>
            <person name="Franceschini L.M."/>
            <person name="Leite T.F."/>
            <person name="Margarido G.R.A."/>
            <person name="Almeida C.A."/>
            <person name="Ferrarezi J.A."/>
            <person name="Labate C.A."/>
        </authorList>
    </citation>
    <scope>NUCLEOTIDE SEQUENCE</scope>
    <source>
        <strain evidence="2">MF-1</strain>
    </source>
</reference>
<accession>A0A9Q3GQE6</accession>
<evidence type="ECO:0000313" key="2">
    <source>
        <dbReference type="EMBL" id="MBW0475332.1"/>
    </source>
</evidence>
<proteinExistence type="predicted"/>
<organism evidence="2 3">
    <name type="scientific">Austropuccinia psidii MF-1</name>
    <dbReference type="NCBI Taxonomy" id="1389203"/>
    <lineage>
        <taxon>Eukaryota</taxon>
        <taxon>Fungi</taxon>
        <taxon>Dikarya</taxon>
        <taxon>Basidiomycota</taxon>
        <taxon>Pucciniomycotina</taxon>
        <taxon>Pucciniomycetes</taxon>
        <taxon>Pucciniales</taxon>
        <taxon>Sphaerophragmiaceae</taxon>
        <taxon>Austropuccinia</taxon>
    </lineage>
</organism>
<dbReference type="OrthoDB" id="3419692at2759"/>
<feature type="region of interest" description="Disordered" evidence="1">
    <location>
        <begin position="1"/>
        <end position="47"/>
    </location>
</feature>
<dbReference type="EMBL" id="AVOT02004066">
    <property type="protein sequence ID" value="MBW0475332.1"/>
    <property type="molecule type" value="Genomic_DNA"/>
</dbReference>
<keyword evidence="3" id="KW-1185">Reference proteome</keyword>
<evidence type="ECO:0000256" key="1">
    <source>
        <dbReference type="SAM" id="MobiDB-lite"/>
    </source>
</evidence>
<dbReference type="AlphaFoldDB" id="A0A9Q3GQE6"/>
<dbReference type="Proteomes" id="UP000765509">
    <property type="component" value="Unassembled WGS sequence"/>
</dbReference>
<evidence type="ECO:0000313" key="3">
    <source>
        <dbReference type="Proteomes" id="UP000765509"/>
    </source>
</evidence>
<gene>
    <name evidence="2" type="ORF">O181_015047</name>
</gene>
<name>A0A9Q3GQE6_9BASI</name>
<sequence>MGPQKTTFKIPCEDGEEDKSDGNEGVPAPLGASQGTGGPTLAQSNQPEPSVLAIMQQFTQIRDNIKADPSSEASRTPAFKTPSVKAADCFDGTQPFKVRSFIQSFQLIFHNDKADFSEYKKKVLYAT</sequence>
<comment type="caution">
    <text evidence="2">The sequence shown here is derived from an EMBL/GenBank/DDBJ whole genome shotgun (WGS) entry which is preliminary data.</text>
</comment>
<protein>
    <submittedName>
        <fullName evidence="2">Uncharacterized protein</fullName>
    </submittedName>
</protein>